<dbReference type="PANTHER" id="PTHR10337:SF6">
    <property type="entry name" value="CENTROSOMAL PROTEIN OF 152 KDA"/>
    <property type="match status" value="1"/>
</dbReference>
<evidence type="ECO:0000256" key="2">
    <source>
        <dbReference type="SAM" id="MobiDB-lite"/>
    </source>
</evidence>
<evidence type="ECO:0000259" key="3">
    <source>
        <dbReference type="Pfam" id="PF25770"/>
    </source>
</evidence>
<dbReference type="GO" id="GO:0005813">
    <property type="term" value="C:centrosome"/>
    <property type="evidence" value="ECO:0007669"/>
    <property type="project" value="TreeGrafter"/>
</dbReference>
<name>A0A4W5QKF3_9TELE</name>
<feature type="region of interest" description="Disordered" evidence="2">
    <location>
        <begin position="209"/>
        <end position="234"/>
    </location>
</feature>
<dbReference type="InterPro" id="IPR057659">
    <property type="entry name" value="CEP152_CC"/>
</dbReference>
<feature type="coiled-coil region" evidence="1">
    <location>
        <begin position="370"/>
        <end position="434"/>
    </location>
</feature>
<evidence type="ECO:0000313" key="4">
    <source>
        <dbReference type="Ensembl" id="ENSHHUP00000072899.1"/>
    </source>
</evidence>
<dbReference type="GO" id="GO:0007099">
    <property type="term" value="P:centriole replication"/>
    <property type="evidence" value="ECO:0007669"/>
    <property type="project" value="TreeGrafter"/>
</dbReference>
<keyword evidence="5" id="KW-1185">Reference proteome</keyword>
<reference evidence="5" key="1">
    <citation type="submission" date="2018-06" db="EMBL/GenBank/DDBJ databases">
        <title>Genome assembly of Danube salmon.</title>
        <authorList>
            <person name="Macqueen D.J."/>
            <person name="Gundappa M.K."/>
        </authorList>
    </citation>
    <scope>NUCLEOTIDE SEQUENCE [LARGE SCALE GENOMIC DNA]</scope>
</reference>
<sequence>NPRSALLYSKTLGECLSDCLLLQVEGAVSRAYSRWLQDLPSLPEYKAALQREREKWEKVQEQHVQQQVSLALREAEERLRSSEEEQGGAGGDQRVEELQEEVHRWRQLEEDLKTEVEEVAHLQSQVDDLQSQLDREREVKAALLKAELLAARASWNREKQQEISSLQAYQEEQLKRAQKDVRKEANGEAERQRKELLLQKEAELQQALRDREEDWKRQEDRRGKEERRQGREEERDVVLQELKAGLKEVQSVLLRGGAHKENGGEVEGRRRASGSVRELLMVTCNDLLLKAVAQAKKEWKKISEERLGRVLKETQERHEKELNQIHKAHCYPQKPTVIHRSPVIHRNLQHSSTAQKTEEGGCGKQCAETVSELQKKSRDLQRHLEKACRQLQVTVKDHKASMQCLKDEHEVALRKEKEDNLQKLEELKSSAAKESSGGSDMEQSLHAGLEEMREQYMKAVEKIRGDMLRYLKESKERAAEMIRVEVLRERQDTARKMRRYYLTCLQELLEDGGQATGYAAYTCQISTGAQGVIWD</sequence>
<proteinExistence type="predicted"/>
<dbReference type="InterPro" id="IPR051235">
    <property type="entry name" value="CEP152/SHC-Transforming"/>
</dbReference>
<dbReference type="Pfam" id="PF25770">
    <property type="entry name" value="CC_CEP63-bind_CEP152"/>
    <property type="match status" value="1"/>
</dbReference>
<accession>A0A4W5QKF3</accession>
<evidence type="ECO:0000313" key="5">
    <source>
        <dbReference type="Proteomes" id="UP000314982"/>
    </source>
</evidence>
<feature type="domain" description="CEP152 CEP63 binding coiled coil" evidence="3">
    <location>
        <begin position="449"/>
        <end position="499"/>
    </location>
</feature>
<reference evidence="4" key="2">
    <citation type="submission" date="2025-08" db="UniProtKB">
        <authorList>
            <consortium name="Ensembl"/>
        </authorList>
    </citation>
    <scope>IDENTIFICATION</scope>
</reference>
<dbReference type="GeneTree" id="ENSGT00950000182870"/>
<keyword evidence="1" id="KW-0175">Coiled coil</keyword>
<dbReference type="STRING" id="62062.ENSHHUP00000072899"/>
<dbReference type="PANTHER" id="PTHR10337">
    <property type="entry name" value="SHC TRANSFORMING PROTEIN"/>
    <property type="match status" value="1"/>
</dbReference>
<dbReference type="Ensembl" id="ENSHHUT00000075305.1">
    <property type="protein sequence ID" value="ENSHHUP00000072899.1"/>
    <property type="gene ID" value="ENSHHUG00000042796.1"/>
</dbReference>
<reference evidence="4" key="3">
    <citation type="submission" date="2025-09" db="UniProtKB">
        <authorList>
            <consortium name="Ensembl"/>
        </authorList>
    </citation>
    <scope>IDENTIFICATION</scope>
</reference>
<organism evidence="4 5">
    <name type="scientific">Hucho hucho</name>
    <name type="common">huchen</name>
    <dbReference type="NCBI Taxonomy" id="62062"/>
    <lineage>
        <taxon>Eukaryota</taxon>
        <taxon>Metazoa</taxon>
        <taxon>Chordata</taxon>
        <taxon>Craniata</taxon>
        <taxon>Vertebrata</taxon>
        <taxon>Euteleostomi</taxon>
        <taxon>Actinopterygii</taxon>
        <taxon>Neopterygii</taxon>
        <taxon>Teleostei</taxon>
        <taxon>Protacanthopterygii</taxon>
        <taxon>Salmoniformes</taxon>
        <taxon>Salmonidae</taxon>
        <taxon>Salmoninae</taxon>
        <taxon>Hucho</taxon>
    </lineage>
</organism>
<dbReference type="AlphaFoldDB" id="A0A4W5QKF3"/>
<protein>
    <recommendedName>
        <fullName evidence="3">CEP152 CEP63 binding coiled coil domain-containing protein</fullName>
    </recommendedName>
</protein>
<evidence type="ECO:0000256" key="1">
    <source>
        <dbReference type="SAM" id="Coils"/>
    </source>
</evidence>
<dbReference type="Proteomes" id="UP000314982">
    <property type="component" value="Unassembled WGS sequence"/>
</dbReference>